<protein>
    <submittedName>
        <fullName evidence="1">Uncharacterized protein</fullName>
    </submittedName>
</protein>
<dbReference type="Proteomes" id="UP000186015">
    <property type="component" value="Unassembled WGS sequence"/>
</dbReference>
<evidence type="ECO:0000313" key="1">
    <source>
        <dbReference type="EMBL" id="SEK34600.1"/>
    </source>
</evidence>
<organism evidence="1 2">
    <name type="scientific">Ruminococcus albus</name>
    <dbReference type="NCBI Taxonomy" id="1264"/>
    <lineage>
        <taxon>Bacteria</taxon>
        <taxon>Bacillati</taxon>
        <taxon>Bacillota</taxon>
        <taxon>Clostridia</taxon>
        <taxon>Eubacteriales</taxon>
        <taxon>Oscillospiraceae</taxon>
        <taxon>Ruminococcus</taxon>
    </lineage>
</organism>
<sequence>MDEIKEVNVVKCPKGHLYPANMHRVCPFCIEEANNIKRQEARRKANQRELHINTKEENAELWFDKYFGTLISVIVTTLKIITAPIRLLIESGYENQHGEWRRGTSYSELMRRRR</sequence>
<dbReference type="OrthoDB" id="1821883at2"/>
<dbReference type="AlphaFoldDB" id="A0A1H7GDN7"/>
<evidence type="ECO:0000313" key="2">
    <source>
        <dbReference type="Proteomes" id="UP000186015"/>
    </source>
</evidence>
<reference evidence="1 2" key="1">
    <citation type="submission" date="2016-10" db="EMBL/GenBank/DDBJ databases">
        <authorList>
            <person name="de Groot N.N."/>
        </authorList>
    </citation>
    <scope>NUCLEOTIDE SEQUENCE [LARGE SCALE GENOMIC DNA]</scope>
    <source>
        <strain evidence="1 2">KH2T6</strain>
    </source>
</reference>
<dbReference type="EMBL" id="FOAT01000002">
    <property type="protein sequence ID" value="SEK34600.1"/>
    <property type="molecule type" value="Genomic_DNA"/>
</dbReference>
<name>A0A1H7GDN7_RUMAL</name>
<accession>A0A1H7GDN7</accession>
<gene>
    <name evidence="1" type="ORF">SAMN05216469_10212</name>
</gene>
<proteinExistence type="predicted"/>
<dbReference type="RefSeq" id="WP_074829024.1">
    <property type="nucleotide sequence ID" value="NZ_FOAT01000002.1"/>
</dbReference>